<dbReference type="AlphaFoldDB" id="A0AAV5VW13"/>
<proteinExistence type="predicted"/>
<feature type="non-terminal residue" evidence="1">
    <location>
        <position position="1"/>
    </location>
</feature>
<accession>A0AAV5VW13</accession>
<gene>
    <name evidence="1" type="ORF">PFISCL1PPCAC_13850</name>
</gene>
<feature type="non-terminal residue" evidence="1">
    <location>
        <position position="161"/>
    </location>
</feature>
<keyword evidence="2" id="KW-1185">Reference proteome</keyword>
<dbReference type="EMBL" id="BTSY01000004">
    <property type="protein sequence ID" value="GMT22553.1"/>
    <property type="molecule type" value="Genomic_DNA"/>
</dbReference>
<protein>
    <submittedName>
        <fullName evidence="1">Uncharacterized protein</fullName>
    </submittedName>
</protein>
<sequence length="161" mass="17756">GVFMQFRNYCSMLSHSNFFIFSGKDAGTLLHSTINPASSGESSGRICPHDPALSVSFLKPPDRRYSSPTSSEMPQEAELDEVCTMLGSAVSLFEFLNTSTCSTPNCRPSKPPSICTVILWPTRTRDTHPARQKASFAGNWAHLQANVEPTTKIRTKTERIT</sequence>
<comment type="caution">
    <text evidence="1">The sequence shown here is derived from an EMBL/GenBank/DDBJ whole genome shotgun (WGS) entry which is preliminary data.</text>
</comment>
<reference evidence="1" key="1">
    <citation type="submission" date="2023-10" db="EMBL/GenBank/DDBJ databases">
        <title>Genome assembly of Pristionchus species.</title>
        <authorList>
            <person name="Yoshida K."/>
            <person name="Sommer R.J."/>
        </authorList>
    </citation>
    <scope>NUCLEOTIDE SEQUENCE</scope>
    <source>
        <strain evidence="1">RS5133</strain>
    </source>
</reference>
<evidence type="ECO:0000313" key="2">
    <source>
        <dbReference type="Proteomes" id="UP001432322"/>
    </source>
</evidence>
<dbReference type="Proteomes" id="UP001432322">
    <property type="component" value="Unassembled WGS sequence"/>
</dbReference>
<name>A0AAV5VW13_9BILA</name>
<organism evidence="1 2">
    <name type="scientific">Pristionchus fissidentatus</name>
    <dbReference type="NCBI Taxonomy" id="1538716"/>
    <lineage>
        <taxon>Eukaryota</taxon>
        <taxon>Metazoa</taxon>
        <taxon>Ecdysozoa</taxon>
        <taxon>Nematoda</taxon>
        <taxon>Chromadorea</taxon>
        <taxon>Rhabditida</taxon>
        <taxon>Rhabditina</taxon>
        <taxon>Diplogasteromorpha</taxon>
        <taxon>Diplogasteroidea</taxon>
        <taxon>Neodiplogasteridae</taxon>
        <taxon>Pristionchus</taxon>
    </lineage>
</organism>
<evidence type="ECO:0000313" key="1">
    <source>
        <dbReference type="EMBL" id="GMT22553.1"/>
    </source>
</evidence>